<evidence type="ECO:0000256" key="1">
    <source>
        <dbReference type="SAM" id="MobiDB-lite"/>
    </source>
</evidence>
<name>A0ABU7HVH0_9PSED</name>
<comment type="caution">
    <text evidence="2">The sequence shown here is derived from an EMBL/GenBank/DDBJ whole genome shotgun (WGS) entry which is preliminary data.</text>
</comment>
<keyword evidence="3" id="KW-1185">Reference proteome</keyword>
<feature type="region of interest" description="Disordered" evidence="1">
    <location>
        <begin position="36"/>
        <end position="56"/>
    </location>
</feature>
<dbReference type="EMBL" id="JAZDQJ010000026">
    <property type="protein sequence ID" value="MEE1935544.1"/>
    <property type="molecule type" value="Genomic_DNA"/>
</dbReference>
<dbReference type="Proteomes" id="UP001335100">
    <property type="component" value="Unassembled WGS sequence"/>
</dbReference>
<protein>
    <submittedName>
        <fullName evidence="2">Uncharacterized protein</fullName>
    </submittedName>
</protein>
<organism evidence="2 3">
    <name type="scientific">Pseudomonas ulcerans</name>
    <dbReference type="NCBI Taxonomy" id="3115852"/>
    <lineage>
        <taxon>Bacteria</taxon>
        <taxon>Pseudomonadati</taxon>
        <taxon>Pseudomonadota</taxon>
        <taxon>Gammaproteobacteria</taxon>
        <taxon>Pseudomonadales</taxon>
        <taxon>Pseudomonadaceae</taxon>
        <taxon>Pseudomonas</taxon>
    </lineage>
</organism>
<proteinExistence type="predicted"/>
<sequence>MKRRYEKFNLKRRIAGPGYWAVQRLDELKASISYGGNPEHKMNPGDFGLEPPADPRQGKSLCDVAQIFTRAEALKLLQAGLDRGLVSDRENNGWPKNIWSVTDNGVPMEAQLENPETGKYHGYPMPDSDPLASDVIARWKNHG</sequence>
<accession>A0ABU7HVH0</accession>
<evidence type="ECO:0000313" key="2">
    <source>
        <dbReference type="EMBL" id="MEE1935544.1"/>
    </source>
</evidence>
<reference evidence="2 3" key="1">
    <citation type="submission" date="2024-01" db="EMBL/GenBank/DDBJ databases">
        <title>Unpublished Manusciprt.</title>
        <authorList>
            <person name="Duman M."/>
            <person name="Valdes E.G."/>
            <person name="Ajmi N."/>
            <person name="Altun S."/>
            <person name="Saticioglu I.B."/>
        </authorList>
    </citation>
    <scope>NUCLEOTIDE SEQUENCE [LARGE SCALE GENOMIC DNA]</scope>
    <source>
        <strain evidence="2 3">148P</strain>
    </source>
</reference>
<gene>
    <name evidence="2" type="ORF">V0R50_20115</name>
</gene>
<evidence type="ECO:0000313" key="3">
    <source>
        <dbReference type="Proteomes" id="UP001335100"/>
    </source>
</evidence>